<dbReference type="CDD" id="cd00590">
    <property type="entry name" value="RRM_SF"/>
    <property type="match status" value="1"/>
</dbReference>
<feature type="compositionally biased region" description="Gly residues" evidence="3">
    <location>
        <begin position="420"/>
        <end position="431"/>
    </location>
</feature>
<feature type="compositionally biased region" description="Basic and acidic residues" evidence="3">
    <location>
        <begin position="150"/>
        <end position="166"/>
    </location>
</feature>
<evidence type="ECO:0000313" key="5">
    <source>
        <dbReference type="EMBL" id="RMX45201.1"/>
    </source>
</evidence>
<evidence type="ECO:0000259" key="4">
    <source>
        <dbReference type="PROSITE" id="PS50102"/>
    </source>
</evidence>
<feature type="region of interest" description="Disordered" evidence="3">
    <location>
        <begin position="1"/>
        <end position="79"/>
    </location>
</feature>
<dbReference type="PROSITE" id="PS50102">
    <property type="entry name" value="RRM"/>
    <property type="match status" value="3"/>
</dbReference>
<feature type="domain" description="RRM" evidence="4">
    <location>
        <begin position="234"/>
        <end position="311"/>
    </location>
</feature>
<dbReference type="GO" id="GO:0003729">
    <property type="term" value="F:mRNA binding"/>
    <property type="evidence" value="ECO:0007669"/>
    <property type="project" value="TreeGrafter"/>
</dbReference>
<dbReference type="SMART" id="SM00360">
    <property type="entry name" value="RRM"/>
    <property type="match status" value="3"/>
</dbReference>
<reference evidence="5 6" key="1">
    <citation type="journal article" date="2018" name="Sci. Rep.">
        <title>Comparative analysis of the Pocillopora damicornis genome highlights role of immune system in coral evolution.</title>
        <authorList>
            <person name="Cunning R."/>
            <person name="Bay R.A."/>
            <person name="Gillette P."/>
            <person name="Baker A.C."/>
            <person name="Traylor-Knowles N."/>
        </authorList>
    </citation>
    <scope>NUCLEOTIDE SEQUENCE [LARGE SCALE GENOMIC DNA]</scope>
    <source>
        <strain evidence="5">RSMAS</strain>
        <tissue evidence="5">Whole animal</tissue>
    </source>
</reference>
<dbReference type="InterPro" id="IPR012677">
    <property type="entry name" value="Nucleotide-bd_a/b_plait_sf"/>
</dbReference>
<evidence type="ECO:0000313" key="6">
    <source>
        <dbReference type="Proteomes" id="UP000275408"/>
    </source>
</evidence>
<accession>A0A3M6TV28</accession>
<protein>
    <recommendedName>
        <fullName evidence="4">RRM domain-containing protein</fullName>
    </recommendedName>
</protein>
<dbReference type="EMBL" id="RCHS01002850">
    <property type="protein sequence ID" value="RMX45201.1"/>
    <property type="molecule type" value="Genomic_DNA"/>
</dbReference>
<proteinExistence type="predicted"/>
<evidence type="ECO:0000256" key="1">
    <source>
        <dbReference type="ARBA" id="ARBA00022884"/>
    </source>
</evidence>
<feature type="region of interest" description="Disordered" evidence="3">
    <location>
        <begin position="420"/>
        <end position="442"/>
    </location>
</feature>
<evidence type="ECO:0000256" key="2">
    <source>
        <dbReference type="PROSITE-ProRule" id="PRU00176"/>
    </source>
</evidence>
<dbReference type="SUPFAM" id="SSF54928">
    <property type="entry name" value="RNA-binding domain, RBD"/>
    <property type="match status" value="3"/>
</dbReference>
<dbReference type="Proteomes" id="UP000275408">
    <property type="component" value="Unassembled WGS sequence"/>
</dbReference>
<feature type="compositionally biased region" description="Low complexity" evidence="3">
    <location>
        <begin position="432"/>
        <end position="442"/>
    </location>
</feature>
<evidence type="ECO:0000256" key="3">
    <source>
        <dbReference type="SAM" id="MobiDB-lite"/>
    </source>
</evidence>
<dbReference type="GO" id="GO:0005737">
    <property type="term" value="C:cytoplasm"/>
    <property type="evidence" value="ECO:0007669"/>
    <property type="project" value="TreeGrafter"/>
</dbReference>
<dbReference type="FunFam" id="3.30.70.330:FF:000034">
    <property type="entry name" value="heterogeneous nuclear ribonucleoprotein M isoform X1"/>
    <property type="match status" value="2"/>
</dbReference>
<dbReference type="InterPro" id="IPR003954">
    <property type="entry name" value="RRM_euk-type"/>
</dbReference>
<dbReference type="PANTHER" id="PTHR23003">
    <property type="entry name" value="RNA RECOGNITION MOTIF RRM DOMAIN CONTAINING PROTEIN"/>
    <property type="match status" value="1"/>
</dbReference>
<dbReference type="Gene3D" id="3.30.70.330">
    <property type="match status" value="3"/>
</dbReference>
<keyword evidence="1 2" id="KW-0694">RNA-binding</keyword>
<comment type="caution">
    <text evidence="5">The sequence shown here is derived from an EMBL/GenBank/DDBJ whole genome shotgun (WGS) entry which is preliminary data.</text>
</comment>
<keyword evidence="6" id="KW-1185">Reference proteome</keyword>
<dbReference type="GO" id="GO:0005634">
    <property type="term" value="C:nucleus"/>
    <property type="evidence" value="ECO:0007669"/>
    <property type="project" value="TreeGrafter"/>
</dbReference>
<feature type="domain" description="RRM" evidence="4">
    <location>
        <begin position="445"/>
        <end position="522"/>
    </location>
</feature>
<dbReference type="Pfam" id="PF00076">
    <property type="entry name" value="RRM_1"/>
    <property type="match status" value="3"/>
</dbReference>
<dbReference type="OrthoDB" id="610462at2759"/>
<dbReference type="OMA" id="GPMNADH"/>
<dbReference type="AlphaFoldDB" id="A0A3M6TV28"/>
<sequence>MADHEDVLYSNSSRRDDSPGDHDLRNEREGSRESDHDDRDRRRRGGEYERDLRRENRRYAPYPSRDERSSSRRQSGSGGKECRVYVWNLSYAVKWQDLKDFMKKVGDVAFVDIIEDSHGKSKGCGIVEFRNRDDADKAIKELHGTEFRGRPIHIREDRIEEGDRRSRPPPRGPDPRDLPSLTGGGMSLGNHLGGGLGSGNLGLGNSSGPLANLLGLGNLNSAQGLNYRTDPLSCTVFVSNLDYKVTWQKLKDTFRGAGNVIRADINLDSDNKSKGFGTVQFETAAEAINAVSMLHGHVLSDRAMSVRLDRNAPIMQQLSNLGVNNANMGRGGGGGGGGGNNMNPMAVLQLLQSLQGLSTLAQLTSNLGALGGSGLASGGGFGGGGGGSGGMGDSPATNPLAALSGLGMLGNTLGFGGGGGSGGGSSSGMGGLSSSLHSDSGASGRQVFVRNLPWRYTWQDLKDKFKGAGRVVRADIMTESSGRSKGCGTVLFDAPEDAAHAISMFNGAMVDGRELDVRMDRLG</sequence>
<organism evidence="5 6">
    <name type="scientific">Pocillopora damicornis</name>
    <name type="common">Cauliflower coral</name>
    <name type="synonym">Millepora damicornis</name>
    <dbReference type="NCBI Taxonomy" id="46731"/>
    <lineage>
        <taxon>Eukaryota</taxon>
        <taxon>Metazoa</taxon>
        <taxon>Cnidaria</taxon>
        <taxon>Anthozoa</taxon>
        <taxon>Hexacorallia</taxon>
        <taxon>Scleractinia</taxon>
        <taxon>Astrocoeniina</taxon>
        <taxon>Pocilloporidae</taxon>
        <taxon>Pocillopora</taxon>
    </lineage>
</organism>
<dbReference type="STRING" id="46731.A0A3M6TV28"/>
<feature type="compositionally biased region" description="Basic and acidic residues" evidence="3">
    <location>
        <begin position="1"/>
        <end position="70"/>
    </location>
</feature>
<dbReference type="InterPro" id="IPR050374">
    <property type="entry name" value="RRT5_SRSF_SR"/>
</dbReference>
<dbReference type="SMART" id="SM00361">
    <property type="entry name" value="RRM_1"/>
    <property type="match status" value="2"/>
</dbReference>
<dbReference type="InterPro" id="IPR035979">
    <property type="entry name" value="RBD_domain_sf"/>
</dbReference>
<feature type="domain" description="RRM" evidence="4">
    <location>
        <begin position="82"/>
        <end position="159"/>
    </location>
</feature>
<dbReference type="PANTHER" id="PTHR23003:SF3">
    <property type="entry name" value="FI21236P1-RELATED"/>
    <property type="match status" value="1"/>
</dbReference>
<feature type="region of interest" description="Disordered" evidence="3">
    <location>
        <begin position="150"/>
        <end position="185"/>
    </location>
</feature>
<dbReference type="InterPro" id="IPR000504">
    <property type="entry name" value="RRM_dom"/>
</dbReference>
<gene>
    <name evidence="5" type="ORF">pdam_00021091</name>
</gene>
<name>A0A3M6TV28_POCDA</name>